<feature type="compositionally biased region" description="Low complexity" evidence="1">
    <location>
        <begin position="136"/>
        <end position="145"/>
    </location>
</feature>
<evidence type="ECO:0000256" key="2">
    <source>
        <dbReference type="SAM" id="SignalP"/>
    </source>
</evidence>
<dbReference type="EMBL" id="VBPA01000224">
    <property type="protein sequence ID" value="TMQ70229.1"/>
    <property type="molecule type" value="Genomic_DNA"/>
</dbReference>
<name>A0A538U391_UNCEI</name>
<dbReference type="PROSITE" id="PS51257">
    <property type="entry name" value="PROKAR_LIPOPROTEIN"/>
    <property type="match status" value="1"/>
</dbReference>
<feature type="domain" description="Peptidase S55" evidence="3">
    <location>
        <begin position="1"/>
        <end position="140"/>
    </location>
</feature>
<dbReference type="InterPro" id="IPR008763">
    <property type="entry name" value="Peptidase_S55"/>
</dbReference>
<protein>
    <recommendedName>
        <fullName evidence="3">Peptidase S55 domain-containing protein</fullName>
    </recommendedName>
</protein>
<organism evidence="4 5">
    <name type="scientific">Eiseniibacteriota bacterium</name>
    <dbReference type="NCBI Taxonomy" id="2212470"/>
    <lineage>
        <taxon>Bacteria</taxon>
        <taxon>Candidatus Eiseniibacteriota</taxon>
    </lineage>
</organism>
<reference evidence="4 5" key="1">
    <citation type="journal article" date="2019" name="Nat. Microbiol.">
        <title>Mediterranean grassland soil C-N compound turnover is dependent on rainfall and depth, and is mediated by genomically divergent microorganisms.</title>
        <authorList>
            <person name="Diamond S."/>
            <person name="Andeer P.F."/>
            <person name="Li Z."/>
            <person name="Crits-Christoph A."/>
            <person name="Burstein D."/>
            <person name="Anantharaman K."/>
            <person name="Lane K.R."/>
            <person name="Thomas B.C."/>
            <person name="Pan C."/>
            <person name="Northen T.R."/>
            <person name="Banfield J.F."/>
        </authorList>
    </citation>
    <scope>NUCLEOTIDE SEQUENCE [LARGE SCALE GENOMIC DNA]</scope>
    <source>
        <strain evidence="4">WS_10</strain>
    </source>
</reference>
<dbReference type="Pfam" id="PF05580">
    <property type="entry name" value="Peptidase_S55"/>
    <property type="match status" value="1"/>
</dbReference>
<keyword evidence="2" id="KW-0732">Signal</keyword>
<evidence type="ECO:0000313" key="4">
    <source>
        <dbReference type="EMBL" id="TMQ70229.1"/>
    </source>
</evidence>
<evidence type="ECO:0000256" key="1">
    <source>
        <dbReference type="SAM" id="MobiDB-lite"/>
    </source>
</evidence>
<feature type="region of interest" description="Disordered" evidence="1">
    <location>
        <begin position="132"/>
        <end position="157"/>
    </location>
</feature>
<dbReference type="AlphaFoldDB" id="A0A538U391"/>
<dbReference type="PROSITE" id="PS51494">
    <property type="entry name" value="SPOIVB"/>
    <property type="match status" value="1"/>
</dbReference>
<gene>
    <name evidence="4" type="ORF">E6K80_09100</name>
</gene>
<proteinExistence type="predicted"/>
<evidence type="ECO:0000259" key="3">
    <source>
        <dbReference type="PROSITE" id="PS51494"/>
    </source>
</evidence>
<feature type="signal peptide" evidence="2">
    <location>
        <begin position="1"/>
        <end position="23"/>
    </location>
</feature>
<sequence>MTFRAWIASIASFACVASQAAFAAVPTLAPDQLRAGQKAVVRTVFSGQKIEEFDAEIVGVLKTGKVSGDLILAKATSDRVLHTGIAQGMSGSPVYVDGKLVGALSSGWSFSRDPLFGVTPIGEMLEVLEVPKIPDDGSGTTGPTGLEPPPASTSSFRGLSWSDAPAVLSPPTSGAAEPLSGAPMALPTPVSCVGLDPTALPIARALLQPLGLTAVPGGRTGVAPEARPTLEPGSAVAIDLLRGDLQMAAIGTVTWRDGDRVLIFGHPLFQSGAVKLPLSSAEITTVVSSDLISFKLGSSGSPLGTAVEDRRAAVAGRMGATPRLMPLAVATAGPAVPARAFRFESIEDRALAPQIVALATLNSLMESGGTGAGQTLRWSMTLHRHGSPALILSDVAAGGSATTDLVSGIAQPLSFLYNNPFSPLALDSVSVSLAVEPGEDQWTLRNVQLLDAAVRPGGTLRVRCELQRWRGERRTVVMSLHVPEEAPDGRYVLWAGGGNELDRFEASRLPGRYRPASLDEAWRRMQTLRRADQLDLTLLARAPEVTRRGQDYPELPTSALALLSSGLSAEDVSRRGSQAILDEQRQTMPGHVDGEVQVEVTVDHNAP</sequence>
<comment type="caution">
    <text evidence="4">The sequence shown here is derived from an EMBL/GenBank/DDBJ whole genome shotgun (WGS) entry which is preliminary data.</text>
</comment>
<accession>A0A538U391</accession>
<dbReference type="Proteomes" id="UP000319836">
    <property type="component" value="Unassembled WGS sequence"/>
</dbReference>
<evidence type="ECO:0000313" key="5">
    <source>
        <dbReference type="Proteomes" id="UP000319836"/>
    </source>
</evidence>
<feature type="chain" id="PRO_5021844170" description="Peptidase S55 domain-containing protein" evidence="2">
    <location>
        <begin position="24"/>
        <end position="607"/>
    </location>
</feature>